<dbReference type="Gene3D" id="3.40.30.10">
    <property type="entry name" value="Glutaredoxin"/>
    <property type="match status" value="1"/>
</dbReference>
<dbReference type="InterPro" id="IPR034333">
    <property type="entry name" value="GST_Zeta_N"/>
</dbReference>
<dbReference type="InterPro" id="IPR004046">
    <property type="entry name" value="GST_C"/>
</dbReference>
<dbReference type="SFLD" id="SFLDS00019">
    <property type="entry name" value="Glutathione_Transferase_(cytos"/>
    <property type="match status" value="1"/>
</dbReference>
<dbReference type="Pfam" id="PF14497">
    <property type="entry name" value="GST_C_3"/>
    <property type="match status" value="1"/>
</dbReference>
<feature type="domain" description="GST C-terminal" evidence="9">
    <location>
        <begin position="94"/>
        <end position="208"/>
    </location>
</feature>
<dbReference type="OrthoDB" id="202840at2759"/>
<evidence type="ECO:0000256" key="4">
    <source>
        <dbReference type="ARBA" id="ARBA00010007"/>
    </source>
</evidence>
<keyword evidence="7" id="KW-0585">Phenylalanine catabolism</keyword>
<dbReference type="InterPro" id="IPR034330">
    <property type="entry name" value="GST_Zeta_C"/>
</dbReference>
<dbReference type="EnsemblMetazoa" id="SSS_2660s_mrna">
    <property type="protein sequence ID" value="KAF7493099.1"/>
    <property type="gene ID" value="SSS_2660"/>
</dbReference>
<evidence type="ECO:0000259" key="9">
    <source>
        <dbReference type="PROSITE" id="PS50405"/>
    </source>
</evidence>
<keyword evidence="6" id="KW-0828">Tyrosine catabolism</keyword>
<dbReference type="InterPro" id="IPR036282">
    <property type="entry name" value="Glutathione-S-Trfase_C_sf"/>
</dbReference>
<evidence type="ECO:0000313" key="12">
    <source>
        <dbReference type="Proteomes" id="UP000070412"/>
    </source>
</evidence>
<evidence type="ECO:0000313" key="10">
    <source>
        <dbReference type="EMBL" id="KAF7493099.1"/>
    </source>
</evidence>
<dbReference type="CDD" id="cd03042">
    <property type="entry name" value="GST_N_Zeta"/>
    <property type="match status" value="1"/>
</dbReference>
<dbReference type="InterPro" id="IPR004045">
    <property type="entry name" value="Glutathione_S-Trfase_N"/>
</dbReference>
<dbReference type="SUPFAM" id="SSF47616">
    <property type="entry name" value="GST C-terminal domain-like"/>
    <property type="match status" value="1"/>
</dbReference>
<comment type="similarity">
    <text evidence="4">Belongs to the GST superfamily. Zeta family.</text>
</comment>
<comment type="catalytic activity">
    <reaction evidence="1">
        <text>4-maleylacetoacetate = 4-fumarylacetoacetate</text>
        <dbReference type="Rhea" id="RHEA:14817"/>
        <dbReference type="ChEBI" id="CHEBI:17105"/>
        <dbReference type="ChEBI" id="CHEBI:18034"/>
        <dbReference type="EC" id="5.2.1.2"/>
    </reaction>
</comment>
<evidence type="ECO:0000256" key="7">
    <source>
        <dbReference type="ARBA" id="ARBA00023232"/>
    </source>
</evidence>
<dbReference type="PANTHER" id="PTHR42673">
    <property type="entry name" value="MALEYLACETOACETATE ISOMERASE"/>
    <property type="match status" value="1"/>
</dbReference>
<feature type="domain" description="GST N-terminal" evidence="8">
    <location>
        <begin position="3"/>
        <end position="89"/>
    </location>
</feature>
<dbReference type="GO" id="GO:0006572">
    <property type="term" value="P:L-tyrosine catabolic process"/>
    <property type="evidence" value="ECO:0007669"/>
    <property type="project" value="UniProtKB-KW"/>
</dbReference>
<dbReference type="GO" id="GO:0004364">
    <property type="term" value="F:glutathione transferase activity"/>
    <property type="evidence" value="ECO:0007669"/>
    <property type="project" value="TreeGrafter"/>
</dbReference>
<dbReference type="CDD" id="cd03191">
    <property type="entry name" value="GST_C_Zeta"/>
    <property type="match status" value="1"/>
</dbReference>
<reference evidence="12" key="1">
    <citation type="journal article" date="2020" name="PLoS Negl. Trop. Dis.">
        <title>High-quality nuclear genome for Sarcoptes scabiei-A critical resource for a neglected parasite.</title>
        <authorList>
            <person name="Korhonen P.K."/>
            <person name="Gasser R.B."/>
            <person name="Ma G."/>
            <person name="Wang T."/>
            <person name="Stroehlein A.J."/>
            <person name="Young N.D."/>
            <person name="Ang C.S."/>
            <person name="Fernando D.D."/>
            <person name="Lu H.C."/>
            <person name="Taylor S."/>
            <person name="Reynolds S.L."/>
            <person name="Mofiz E."/>
            <person name="Najaraj S.H."/>
            <person name="Gowda H."/>
            <person name="Madugundu A."/>
            <person name="Renuse S."/>
            <person name="Holt D."/>
            <person name="Pandey A."/>
            <person name="Papenfuss A.T."/>
            <person name="Fischer K."/>
        </authorList>
    </citation>
    <scope>NUCLEOTIDE SEQUENCE [LARGE SCALE GENOMIC DNA]</scope>
</reference>
<evidence type="ECO:0000256" key="2">
    <source>
        <dbReference type="ARBA" id="ARBA00001955"/>
    </source>
</evidence>
<evidence type="ECO:0000256" key="6">
    <source>
        <dbReference type="ARBA" id="ARBA00022878"/>
    </source>
</evidence>
<name>A0A834RAY5_SARSC</name>
<dbReference type="Proteomes" id="UP000070412">
    <property type="component" value="Unassembled WGS sequence"/>
</dbReference>
<dbReference type="GO" id="GO:0005737">
    <property type="term" value="C:cytoplasm"/>
    <property type="evidence" value="ECO:0007669"/>
    <property type="project" value="InterPro"/>
</dbReference>
<proteinExistence type="inferred from homology"/>
<dbReference type="InterPro" id="IPR036249">
    <property type="entry name" value="Thioredoxin-like_sf"/>
</dbReference>
<keyword evidence="10" id="KW-0413">Isomerase</keyword>
<dbReference type="InterPro" id="IPR040079">
    <property type="entry name" value="Glutathione_S-Trfase"/>
</dbReference>
<sequence length="208" mass="24038">MPSKFVLFSYWRSSCSWRIRALLEYKRIPYEYRAINLLNGEQFSPEFLRINPLGLVPALQFQTEDGRTEIISESMAIVDYLEHIVPEPSIFPKDPIERAKVIAVAEAIVSGIQPVQNLGVMKLVEQMTGSKEKSLEWSNKWIAMKFKRLELMLKSTAGKYCFGDRLTLADICLVPQIANAIRYRVDLDEFPLLKQLNETLLSYTYHLM</sequence>
<dbReference type="PROSITE" id="PS50405">
    <property type="entry name" value="GST_CTER"/>
    <property type="match status" value="1"/>
</dbReference>
<dbReference type="SFLD" id="SFLDG00358">
    <property type="entry name" value="Main_(cytGST)"/>
    <property type="match status" value="1"/>
</dbReference>
<protein>
    <recommendedName>
        <fullName evidence="5">maleylacetoacetate isomerase</fullName>
        <ecNumber evidence="5">5.2.1.2</ecNumber>
    </recommendedName>
</protein>
<keyword evidence="12" id="KW-1185">Reference proteome</keyword>
<dbReference type="GO" id="GO:0006559">
    <property type="term" value="P:L-phenylalanine catabolic process"/>
    <property type="evidence" value="ECO:0007669"/>
    <property type="project" value="UniProtKB-UniPathway"/>
</dbReference>
<dbReference type="AlphaFoldDB" id="A0A834RAY5"/>
<dbReference type="EMBL" id="WVUK01000056">
    <property type="protein sequence ID" value="KAF7493099.1"/>
    <property type="molecule type" value="Genomic_DNA"/>
</dbReference>
<dbReference type="PROSITE" id="PS50404">
    <property type="entry name" value="GST_NTER"/>
    <property type="match status" value="1"/>
</dbReference>
<evidence type="ECO:0000256" key="3">
    <source>
        <dbReference type="ARBA" id="ARBA00004671"/>
    </source>
</evidence>
<dbReference type="NCBIfam" id="TIGR01262">
    <property type="entry name" value="maiA"/>
    <property type="match status" value="1"/>
</dbReference>
<evidence type="ECO:0000313" key="11">
    <source>
        <dbReference type="EnsemblMetazoa" id="KAF7493099.1"/>
    </source>
</evidence>
<dbReference type="InterPro" id="IPR010987">
    <property type="entry name" value="Glutathione-S-Trfase_C-like"/>
</dbReference>
<evidence type="ECO:0000259" key="8">
    <source>
        <dbReference type="PROSITE" id="PS50404"/>
    </source>
</evidence>
<dbReference type="GO" id="GO:0006749">
    <property type="term" value="P:glutathione metabolic process"/>
    <property type="evidence" value="ECO:0007669"/>
    <property type="project" value="TreeGrafter"/>
</dbReference>
<reference evidence="11" key="3">
    <citation type="submission" date="2022-06" db="UniProtKB">
        <authorList>
            <consortium name="EnsemblMetazoa"/>
        </authorList>
    </citation>
    <scope>IDENTIFICATION</scope>
</reference>
<gene>
    <name evidence="10" type="ORF">SSS_2660</name>
</gene>
<organism evidence="10">
    <name type="scientific">Sarcoptes scabiei</name>
    <name type="common">Itch mite</name>
    <name type="synonym">Acarus scabiei</name>
    <dbReference type="NCBI Taxonomy" id="52283"/>
    <lineage>
        <taxon>Eukaryota</taxon>
        <taxon>Metazoa</taxon>
        <taxon>Ecdysozoa</taxon>
        <taxon>Arthropoda</taxon>
        <taxon>Chelicerata</taxon>
        <taxon>Arachnida</taxon>
        <taxon>Acari</taxon>
        <taxon>Acariformes</taxon>
        <taxon>Sarcoptiformes</taxon>
        <taxon>Astigmata</taxon>
        <taxon>Psoroptidia</taxon>
        <taxon>Sarcoptoidea</taxon>
        <taxon>Sarcoptidae</taxon>
        <taxon>Sarcoptinae</taxon>
        <taxon>Sarcoptes</taxon>
    </lineage>
</organism>
<dbReference type="GO" id="GO:0016034">
    <property type="term" value="F:maleylacetoacetate isomerase activity"/>
    <property type="evidence" value="ECO:0007669"/>
    <property type="project" value="UniProtKB-EC"/>
</dbReference>
<dbReference type="Pfam" id="PF13409">
    <property type="entry name" value="GST_N_2"/>
    <property type="match status" value="1"/>
</dbReference>
<dbReference type="EC" id="5.2.1.2" evidence="5"/>
<evidence type="ECO:0000256" key="1">
    <source>
        <dbReference type="ARBA" id="ARBA00001622"/>
    </source>
</evidence>
<reference evidence="10" key="2">
    <citation type="submission" date="2020-01" db="EMBL/GenBank/DDBJ databases">
        <authorList>
            <person name="Korhonen P.K.K."/>
            <person name="Guangxu M.G."/>
            <person name="Wang T.W."/>
            <person name="Stroehlein A.J.S."/>
            <person name="Young N.D."/>
            <person name="Ang C.-S.A."/>
            <person name="Fernando D.W.F."/>
            <person name="Lu H.L."/>
            <person name="Taylor S.T."/>
            <person name="Ehtesham M.E.M."/>
            <person name="Najaraj S.H.N."/>
            <person name="Harsha G.H.G."/>
            <person name="Madugundu A.M."/>
            <person name="Renuse S.R."/>
            <person name="Holt D.H."/>
            <person name="Pandey A.P."/>
            <person name="Papenfuss A.P."/>
            <person name="Gasser R.B.G."/>
            <person name="Fischer K.F."/>
        </authorList>
    </citation>
    <scope>NUCLEOTIDE SEQUENCE</scope>
    <source>
        <strain evidence="10">SSS_KF_BRIS2020</strain>
    </source>
</reference>
<comment type="pathway">
    <text evidence="3">Amino-acid degradation; L-phenylalanine degradation; acetoacetate and fumarate from L-phenylalanine: step 5/6.</text>
</comment>
<dbReference type="SUPFAM" id="SSF52833">
    <property type="entry name" value="Thioredoxin-like"/>
    <property type="match status" value="1"/>
</dbReference>
<dbReference type="FunFam" id="1.20.1050.10:FF:000010">
    <property type="entry name" value="Maleylacetoacetate isomerase isoform 1"/>
    <property type="match status" value="1"/>
</dbReference>
<accession>A0A834RAY5</accession>
<dbReference type="UniPathway" id="UPA00139">
    <property type="reaction ID" value="UER00340"/>
</dbReference>
<dbReference type="Gene3D" id="1.20.1050.10">
    <property type="match status" value="1"/>
</dbReference>
<evidence type="ECO:0000256" key="5">
    <source>
        <dbReference type="ARBA" id="ARBA00013199"/>
    </source>
</evidence>
<dbReference type="PANTHER" id="PTHR42673:SF4">
    <property type="entry name" value="MALEYLACETOACETATE ISOMERASE"/>
    <property type="match status" value="1"/>
</dbReference>
<dbReference type="InterPro" id="IPR005955">
    <property type="entry name" value="GST_Zeta"/>
</dbReference>
<comment type="cofactor">
    <cofactor evidence="2">
        <name>glutathione</name>
        <dbReference type="ChEBI" id="CHEBI:57925"/>
    </cofactor>
</comment>